<gene>
    <name evidence="1" type="ORF">SLS59_008154</name>
</gene>
<comment type="caution">
    <text evidence="1">The sequence shown here is derived from an EMBL/GenBank/DDBJ whole genome shotgun (WGS) entry which is preliminary data.</text>
</comment>
<dbReference type="Proteomes" id="UP001521222">
    <property type="component" value="Unassembled WGS sequence"/>
</dbReference>
<keyword evidence="2" id="KW-1185">Reference proteome</keyword>
<accession>A0ABR3QU36</accession>
<sequence length="672" mass="76304">MSWKSLKILVIRVLRHARKVWPEAIPWITTIFLNTAAKIHNIDGDQPLSPNTISEITHFCNNLLSLLSVPSSLRPMLAARHQEIAQFRVLQFMAGADPSIAVTRTGFRAVARIQLTHAKTEQEKDWAELKGPSWPPWRESRTAMDDDKAYEYGASRASKILHRMFEAGYAARGWEEVAEVYAGWDTDLSPTIQTRELLSFKFRGNHNHHLWAARIRTTRTRREAWACFLAHESSDAPAHEEIYLAMFEKLYYAELQRRSEDELHHDEVLEEPPEHVAATLLPGDMKEVLSEPSSPLHNVYLSEAVPTYEELYTRMTSKNMRPTKRLLAFLLETYPDFATTFKLLQKAAGDFDGGVGCLLAGKHGEGNTVHKVPDYFLAAFVRFLCRFGHPTRSLSARTTFLAPDQHIRQFMFNDNYLLEYAYALLLHYKPRYQPAWTAFIERVVFSRFGAKSLYNEKDSAMGITDTQYNIVVKLLDALASVDVDVEGDMFNLACTATRYAAQAVHRGNFSIEHGRDFLNTRSYRLRTLFHYLVGAHADPEVPAHTTSIPPHIPGPAELHAYVRALGVLRDYEGLYSFSTWLTKHNKEVIARARAQHGGDELLFRTLVALRAATGGWLEEGLDSRPAAPEEIRQLIKTQIGSVEEWGGWPSNKYVALYIEGHVRSATPEVGGR</sequence>
<dbReference type="EMBL" id="JAKIXB020000031">
    <property type="protein sequence ID" value="KAL1595518.1"/>
    <property type="molecule type" value="Genomic_DNA"/>
</dbReference>
<reference evidence="1 2" key="1">
    <citation type="submission" date="2024-02" db="EMBL/GenBank/DDBJ databases">
        <title>De novo assembly and annotation of 12 fungi associated with fruit tree decline syndrome in Ontario, Canada.</title>
        <authorList>
            <person name="Sulman M."/>
            <person name="Ellouze W."/>
            <person name="Ilyukhin E."/>
        </authorList>
    </citation>
    <scope>NUCLEOTIDE SEQUENCE [LARGE SCALE GENOMIC DNA]</scope>
    <source>
        <strain evidence="1 2">M97-236</strain>
    </source>
</reference>
<evidence type="ECO:0000313" key="2">
    <source>
        <dbReference type="Proteomes" id="UP001521222"/>
    </source>
</evidence>
<organism evidence="1 2">
    <name type="scientific">Nothophoma quercina</name>
    <dbReference type="NCBI Taxonomy" id="749835"/>
    <lineage>
        <taxon>Eukaryota</taxon>
        <taxon>Fungi</taxon>
        <taxon>Dikarya</taxon>
        <taxon>Ascomycota</taxon>
        <taxon>Pezizomycotina</taxon>
        <taxon>Dothideomycetes</taxon>
        <taxon>Pleosporomycetidae</taxon>
        <taxon>Pleosporales</taxon>
        <taxon>Pleosporineae</taxon>
        <taxon>Didymellaceae</taxon>
        <taxon>Nothophoma</taxon>
    </lineage>
</organism>
<name>A0ABR3QU36_9PLEO</name>
<evidence type="ECO:0000313" key="1">
    <source>
        <dbReference type="EMBL" id="KAL1595518.1"/>
    </source>
</evidence>
<protein>
    <submittedName>
        <fullName evidence="1">Uncharacterized protein</fullName>
    </submittedName>
</protein>
<proteinExistence type="predicted"/>